<name>A0A977IDJ1_9ARCH</name>
<gene>
    <name evidence="1" type="ORF">NWT39_13080</name>
</gene>
<sequence>MDWTSGSPDIFTKLLLEVSVRFAIGKIVSSGSFSVDVELVSVEEVELPVSSPEVWVVLPTWVLSEVVASLGSWLEESDIVLLFPTCSPVWLRVSVLFEDDDEDEEEEAADSPDEVEFCALAFMATLETRDSNKTTIRANESDSFRAAVVRSGVPPLPPRGICRLVMKLL</sequence>
<reference evidence="1" key="1">
    <citation type="submission" date="2022-08" db="EMBL/GenBank/DDBJ databases">
        <title>Dynamic responses of ammonia-oxidizing microbial communities induced by reactive oxygen species (ROS) in fluctuating redox aquifers.</title>
        <authorList>
            <person name="Wang P."/>
            <person name="Wang H."/>
        </authorList>
    </citation>
    <scope>NUCLEOTIDE SEQUENCE</scope>
    <source>
        <strain evidence="1">PLX03</strain>
    </source>
</reference>
<proteinExistence type="predicted"/>
<dbReference type="EMBL" id="CP103305">
    <property type="protein sequence ID" value="UVS68827.1"/>
    <property type="molecule type" value="Genomic_DNA"/>
</dbReference>
<dbReference type="AlphaFoldDB" id="A0A977IDJ1"/>
<organism evidence="1">
    <name type="scientific">Nitrososphaera viennensis</name>
    <dbReference type="NCBI Taxonomy" id="1034015"/>
    <lineage>
        <taxon>Archaea</taxon>
        <taxon>Nitrososphaerota</taxon>
        <taxon>Nitrososphaeria</taxon>
        <taxon>Nitrososphaerales</taxon>
        <taxon>Nitrososphaeraceae</taxon>
        <taxon>Nitrososphaera</taxon>
    </lineage>
</organism>
<dbReference type="RefSeq" id="WP_144239727.1">
    <property type="nucleotide sequence ID" value="NZ_CP103305.1"/>
</dbReference>
<accession>A0A977IDJ1</accession>
<dbReference type="GeneID" id="74947889"/>
<evidence type="ECO:0000313" key="1">
    <source>
        <dbReference type="EMBL" id="UVS68827.1"/>
    </source>
</evidence>
<protein>
    <submittedName>
        <fullName evidence="1">Uncharacterized protein</fullName>
    </submittedName>
</protein>
<dbReference type="Proteomes" id="UP001059771">
    <property type="component" value="Chromosome"/>
</dbReference>